<evidence type="ECO:0000313" key="2">
    <source>
        <dbReference type="Proteomes" id="UP000305067"/>
    </source>
</evidence>
<dbReference type="Proteomes" id="UP000305067">
    <property type="component" value="Unassembled WGS sequence"/>
</dbReference>
<dbReference type="EMBL" id="ML178880">
    <property type="protein sequence ID" value="TFK95598.1"/>
    <property type="molecule type" value="Genomic_DNA"/>
</dbReference>
<accession>A0A5C3Q5V3</accession>
<evidence type="ECO:0000313" key="1">
    <source>
        <dbReference type="EMBL" id="TFK95598.1"/>
    </source>
</evidence>
<dbReference type="AlphaFoldDB" id="A0A5C3Q5V3"/>
<gene>
    <name evidence="1" type="ORF">BDV98DRAFT_586981</name>
</gene>
<keyword evidence="2" id="KW-1185">Reference proteome</keyword>
<reference evidence="1 2" key="1">
    <citation type="journal article" date="2019" name="Nat. Ecol. Evol.">
        <title>Megaphylogeny resolves global patterns of mushroom evolution.</title>
        <authorList>
            <person name="Varga T."/>
            <person name="Krizsan K."/>
            <person name="Foldi C."/>
            <person name="Dima B."/>
            <person name="Sanchez-Garcia M."/>
            <person name="Sanchez-Ramirez S."/>
            <person name="Szollosi G.J."/>
            <person name="Szarkandi J.G."/>
            <person name="Papp V."/>
            <person name="Albert L."/>
            <person name="Andreopoulos W."/>
            <person name="Angelini C."/>
            <person name="Antonin V."/>
            <person name="Barry K.W."/>
            <person name="Bougher N.L."/>
            <person name="Buchanan P."/>
            <person name="Buyck B."/>
            <person name="Bense V."/>
            <person name="Catcheside P."/>
            <person name="Chovatia M."/>
            <person name="Cooper J."/>
            <person name="Damon W."/>
            <person name="Desjardin D."/>
            <person name="Finy P."/>
            <person name="Geml J."/>
            <person name="Haridas S."/>
            <person name="Hughes K."/>
            <person name="Justo A."/>
            <person name="Karasinski D."/>
            <person name="Kautmanova I."/>
            <person name="Kiss B."/>
            <person name="Kocsube S."/>
            <person name="Kotiranta H."/>
            <person name="LaButti K.M."/>
            <person name="Lechner B.E."/>
            <person name="Liimatainen K."/>
            <person name="Lipzen A."/>
            <person name="Lukacs Z."/>
            <person name="Mihaltcheva S."/>
            <person name="Morgado L.N."/>
            <person name="Niskanen T."/>
            <person name="Noordeloos M.E."/>
            <person name="Ohm R.A."/>
            <person name="Ortiz-Santana B."/>
            <person name="Ovrebo C."/>
            <person name="Racz N."/>
            <person name="Riley R."/>
            <person name="Savchenko A."/>
            <person name="Shiryaev A."/>
            <person name="Soop K."/>
            <person name="Spirin V."/>
            <person name="Szebenyi C."/>
            <person name="Tomsovsky M."/>
            <person name="Tulloss R.E."/>
            <person name="Uehling J."/>
            <person name="Grigoriev I.V."/>
            <person name="Vagvolgyi C."/>
            <person name="Papp T."/>
            <person name="Martin F.M."/>
            <person name="Miettinen O."/>
            <person name="Hibbett D.S."/>
            <person name="Nagy L.G."/>
        </authorList>
    </citation>
    <scope>NUCLEOTIDE SEQUENCE [LARGE SCALE GENOMIC DNA]</scope>
    <source>
        <strain evidence="1 2">CBS 309.79</strain>
    </source>
</reference>
<organism evidence="1 2">
    <name type="scientific">Pterulicium gracile</name>
    <dbReference type="NCBI Taxonomy" id="1884261"/>
    <lineage>
        <taxon>Eukaryota</taxon>
        <taxon>Fungi</taxon>
        <taxon>Dikarya</taxon>
        <taxon>Basidiomycota</taxon>
        <taxon>Agaricomycotina</taxon>
        <taxon>Agaricomycetes</taxon>
        <taxon>Agaricomycetidae</taxon>
        <taxon>Agaricales</taxon>
        <taxon>Pleurotineae</taxon>
        <taxon>Pterulaceae</taxon>
        <taxon>Pterulicium</taxon>
    </lineage>
</organism>
<name>A0A5C3Q5V3_9AGAR</name>
<sequence>MAAMERLPPSIHATIEARWNDPSISSLPRDHDCIHPVSAVGSLLVSAFAEDDPPTTVPVQPLQKVYDALCKDTIPLYYSGASSTESTPAKVVKRLSDFRKVSGVYLTDPALRLRNILIARGVSGVDPIGHAVAFFRRRNERYNSSNEEPCGVLLAGIGKLRQLTRCMSVTCAYQRGTRHLTDVLTSRKTPASRKEVVCYARKSARKTRGLGREAGEQRETYNSSCKSNYGIGDLKHVFTSCSGVNEAREVLAMDNGSRFLPLEETYTQCTSKRNVLKRRPLVGAAGCSGFANL</sequence>
<proteinExistence type="predicted"/>
<protein>
    <submittedName>
        <fullName evidence="1">Uncharacterized protein</fullName>
    </submittedName>
</protein>